<accession>A0A1J4KDW1</accession>
<reference evidence="2" key="1">
    <citation type="submission" date="2016-10" db="EMBL/GenBank/DDBJ databases">
        <authorList>
            <person name="Benchimol M."/>
            <person name="Almeida L.G."/>
            <person name="Vasconcelos A.T."/>
            <person name="Perreira-Neves A."/>
            <person name="Rosa I.A."/>
            <person name="Tasca T."/>
            <person name="Bogo M.R."/>
            <person name="de Souza W."/>
        </authorList>
    </citation>
    <scope>NUCLEOTIDE SEQUENCE [LARGE SCALE GENOMIC DNA]</scope>
    <source>
        <strain evidence="2">K</strain>
    </source>
</reference>
<dbReference type="Gene3D" id="3.40.50.1820">
    <property type="entry name" value="alpha/beta hydrolase"/>
    <property type="match status" value="1"/>
</dbReference>
<dbReference type="InterPro" id="IPR022742">
    <property type="entry name" value="Hydrolase_4"/>
</dbReference>
<proteinExistence type="predicted"/>
<dbReference type="OrthoDB" id="10249433at2759"/>
<dbReference type="GeneID" id="94836667"/>
<comment type="caution">
    <text evidence="2">The sequence shown here is derived from an EMBL/GenBank/DDBJ whole genome shotgun (WGS) entry which is preliminary data.</text>
</comment>
<protein>
    <submittedName>
        <fullName evidence="2">Clan SC, family S33, methylesterase-like serine peptidase</fullName>
    </submittedName>
</protein>
<dbReference type="InterPro" id="IPR051044">
    <property type="entry name" value="MAG_DAG_Lipase"/>
</dbReference>
<dbReference type="Proteomes" id="UP000179807">
    <property type="component" value="Unassembled WGS sequence"/>
</dbReference>
<evidence type="ECO:0000313" key="3">
    <source>
        <dbReference type="Proteomes" id="UP000179807"/>
    </source>
</evidence>
<feature type="domain" description="Serine aminopeptidase S33" evidence="1">
    <location>
        <begin position="38"/>
        <end position="277"/>
    </location>
</feature>
<dbReference type="VEuPathDB" id="TrichDB:TRFO_21425"/>
<dbReference type="SUPFAM" id="SSF53474">
    <property type="entry name" value="alpha/beta-Hydrolases"/>
    <property type="match status" value="1"/>
</dbReference>
<name>A0A1J4KDW1_9EUKA</name>
<evidence type="ECO:0000259" key="1">
    <source>
        <dbReference type="Pfam" id="PF12146"/>
    </source>
</evidence>
<dbReference type="AlphaFoldDB" id="A0A1J4KDW1"/>
<gene>
    <name evidence="2" type="ORF">TRFO_21425</name>
</gene>
<dbReference type="InterPro" id="IPR029058">
    <property type="entry name" value="AB_hydrolase_fold"/>
</dbReference>
<sequence>MQETNIEYTFDYDGENFTTVLDGQELVGCQWIPPTPEIKFVLIFFHGLGAFVSINRSFFPEILKNGGAIIGTDHLGHGRSPGDRGNVTSEMLHAELTLLINRATILFPTAPLFVYGHSMGGLAAISFALAYPLETEKLSGLIIEAPWLNDTEEIRHSLPHNIIGKFGRFLFPTLVIDTGDGIEKTQYPKEFISSYIDSKLPHDFITPRLYASSFDMRKIIKEKYKEWPKHLALLFMQGGLDASVGIDKNLKWAETMRDLFPDKVRLSFHPDAEHAMLRNACGTTVLREVVDFISWILSSECMI</sequence>
<dbReference type="Pfam" id="PF12146">
    <property type="entry name" value="Hydrolase_4"/>
    <property type="match status" value="1"/>
</dbReference>
<organism evidence="2 3">
    <name type="scientific">Tritrichomonas foetus</name>
    <dbReference type="NCBI Taxonomy" id="1144522"/>
    <lineage>
        <taxon>Eukaryota</taxon>
        <taxon>Metamonada</taxon>
        <taxon>Parabasalia</taxon>
        <taxon>Tritrichomonadida</taxon>
        <taxon>Tritrichomonadidae</taxon>
        <taxon>Tritrichomonas</taxon>
    </lineage>
</organism>
<keyword evidence="3" id="KW-1185">Reference proteome</keyword>
<evidence type="ECO:0000313" key="2">
    <source>
        <dbReference type="EMBL" id="OHT09623.1"/>
    </source>
</evidence>
<dbReference type="EMBL" id="MLAK01000634">
    <property type="protein sequence ID" value="OHT09623.1"/>
    <property type="molecule type" value="Genomic_DNA"/>
</dbReference>
<dbReference type="PANTHER" id="PTHR11614">
    <property type="entry name" value="PHOSPHOLIPASE-RELATED"/>
    <property type="match status" value="1"/>
</dbReference>
<dbReference type="RefSeq" id="XP_068362759.1">
    <property type="nucleotide sequence ID" value="XM_068501963.1"/>
</dbReference>